<feature type="non-terminal residue" evidence="1">
    <location>
        <position position="167"/>
    </location>
</feature>
<protein>
    <submittedName>
        <fullName evidence="1">16702_t:CDS:1</fullName>
    </submittedName>
</protein>
<accession>A0ACA9QWL2</accession>
<sequence length="167" mass="18255">TNKLHAFWDMDRVFSKEFLNASGEGIHLGHAFAAHKPLGNEKEARLSPVLETESWKPLVHQGPHLNHSPHLSATCLACYAGVTRGCGGNQAKWISIPMGPPAGFAYSSTQLSLRSRPLLSGRQRTLCDKPDIGDTPCSLSIVESRRILLSVKEIFFGTGHEEKGIAR</sequence>
<proteinExistence type="predicted"/>
<evidence type="ECO:0000313" key="2">
    <source>
        <dbReference type="Proteomes" id="UP000789525"/>
    </source>
</evidence>
<comment type="caution">
    <text evidence="1">The sequence shown here is derived from an EMBL/GenBank/DDBJ whole genome shotgun (WGS) entry which is preliminary data.</text>
</comment>
<name>A0ACA9QWL2_9GLOM</name>
<keyword evidence="2" id="KW-1185">Reference proteome</keyword>
<dbReference type="EMBL" id="CAJVPT010062738">
    <property type="protein sequence ID" value="CAG8767451.1"/>
    <property type="molecule type" value="Genomic_DNA"/>
</dbReference>
<evidence type="ECO:0000313" key="1">
    <source>
        <dbReference type="EMBL" id="CAG8767451.1"/>
    </source>
</evidence>
<organism evidence="1 2">
    <name type="scientific">Acaulospora colombiana</name>
    <dbReference type="NCBI Taxonomy" id="27376"/>
    <lineage>
        <taxon>Eukaryota</taxon>
        <taxon>Fungi</taxon>
        <taxon>Fungi incertae sedis</taxon>
        <taxon>Mucoromycota</taxon>
        <taxon>Glomeromycotina</taxon>
        <taxon>Glomeromycetes</taxon>
        <taxon>Diversisporales</taxon>
        <taxon>Acaulosporaceae</taxon>
        <taxon>Acaulospora</taxon>
    </lineage>
</organism>
<gene>
    <name evidence="1" type="ORF">ACOLOM_LOCUS13537</name>
</gene>
<reference evidence="1" key="1">
    <citation type="submission" date="2021-06" db="EMBL/GenBank/DDBJ databases">
        <authorList>
            <person name="Kallberg Y."/>
            <person name="Tangrot J."/>
            <person name="Rosling A."/>
        </authorList>
    </citation>
    <scope>NUCLEOTIDE SEQUENCE</scope>
    <source>
        <strain evidence="1">CL356</strain>
    </source>
</reference>
<dbReference type="Proteomes" id="UP000789525">
    <property type="component" value="Unassembled WGS sequence"/>
</dbReference>
<feature type="non-terminal residue" evidence="1">
    <location>
        <position position="1"/>
    </location>
</feature>